<evidence type="ECO:0000256" key="14">
    <source>
        <dbReference type="ARBA" id="ARBA00023329"/>
    </source>
</evidence>
<dbReference type="GO" id="GO:0005765">
    <property type="term" value="C:lysosomal membrane"/>
    <property type="evidence" value="ECO:0007669"/>
    <property type="project" value="TreeGrafter"/>
</dbReference>
<feature type="region of interest" description="Disordered" evidence="21">
    <location>
        <begin position="86"/>
        <end position="122"/>
    </location>
</feature>
<keyword evidence="10" id="KW-0770">Synapse</keyword>
<keyword evidence="13" id="KW-0966">Cell projection</keyword>
<dbReference type="Proteomes" id="UP000728032">
    <property type="component" value="Unassembled WGS sequence"/>
</dbReference>
<accession>A0A7R9LNS5</accession>
<evidence type="ECO:0000256" key="19">
    <source>
        <dbReference type="ARBA" id="ARBA00076257"/>
    </source>
</evidence>
<dbReference type="GO" id="GO:0072594">
    <property type="term" value="P:establishment of protein localization to organelle"/>
    <property type="evidence" value="ECO:0007669"/>
    <property type="project" value="TreeGrafter"/>
</dbReference>
<evidence type="ECO:0000256" key="17">
    <source>
        <dbReference type="ARBA" id="ARBA00060492"/>
    </source>
</evidence>
<evidence type="ECO:0000256" key="1">
    <source>
        <dbReference type="ARBA" id="ARBA00004151"/>
    </source>
</evidence>
<feature type="chain" id="PRO_5036403543" description="Lysosome-associated membrane glycoprotein 5" evidence="22">
    <location>
        <begin position="19"/>
        <end position="324"/>
    </location>
</feature>
<evidence type="ECO:0000256" key="21">
    <source>
        <dbReference type="SAM" id="MobiDB-lite"/>
    </source>
</evidence>
<dbReference type="PANTHER" id="PTHR11506:SF35">
    <property type="entry name" value="LYSOSOME-ASSOCIATED MEMBRANE GLYCOPROTEIN 5"/>
    <property type="match status" value="1"/>
</dbReference>
<evidence type="ECO:0000256" key="15">
    <source>
        <dbReference type="ARBA" id="ARBA00029428"/>
    </source>
</evidence>
<protein>
    <recommendedName>
        <fullName evidence="18">Lysosome-associated membrane glycoprotein 5</fullName>
    </recommendedName>
    <alternativeName>
        <fullName evidence="19">Lysosome-associated membrane protein 5</fullName>
    </alternativeName>
</protein>
<dbReference type="OrthoDB" id="6511935at2759"/>
<evidence type="ECO:0000256" key="10">
    <source>
        <dbReference type="ARBA" id="ARBA00023018"/>
    </source>
</evidence>
<dbReference type="GO" id="GO:0031902">
    <property type="term" value="C:late endosome membrane"/>
    <property type="evidence" value="ECO:0007669"/>
    <property type="project" value="TreeGrafter"/>
</dbReference>
<dbReference type="EMBL" id="OC916729">
    <property type="protein sequence ID" value="CAD7645082.1"/>
    <property type="molecule type" value="Genomic_DNA"/>
</dbReference>
<keyword evidence="11 20" id="KW-0472">Membrane</keyword>
<keyword evidence="12" id="KW-0325">Glycoprotein</keyword>
<reference evidence="24" key="1">
    <citation type="submission" date="2020-11" db="EMBL/GenBank/DDBJ databases">
        <authorList>
            <person name="Tran Van P."/>
        </authorList>
    </citation>
    <scope>NUCLEOTIDE SEQUENCE</scope>
</reference>
<keyword evidence="8" id="KW-0967">Endosome</keyword>
<evidence type="ECO:0000256" key="18">
    <source>
        <dbReference type="ARBA" id="ARBA00074379"/>
    </source>
</evidence>
<dbReference type="InterPro" id="IPR002000">
    <property type="entry name" value="Lysosome-assoc_membr_glycop"/>
</dbReference>
<comment type="subcellular location">
    <subcellularLocation>
        <location evidence="4">Cell projection</location>
        <location evidence="4">Dendrite</location>
    </subcellularLocation>
    <subcellularLocation>
        <location evidence="17">Cell projection</location>
        <location evidence="17">Growth cone membrane</location>
        <topology evidence="17">Single-pass type I membrane protein</topology>
    </subcellularLocation>
    <subcellularLocation>
        <location evidence="15">Cytoplasmic vesicle</location>
        <location evidence="15">Secretory vesicle</location>
        <location evidence="15">Synaptic vesicle membrane</location>
        <topology evidence="15">Single-pass type I membrane protein</topology>
    </subcellularLocation>
    <subcellularLocation>
        <location evidence="2">Early endosome membrane</location>
        <topology evidence="2">Single-pass type I membrane protein</topology>
    </subcellularLocation>
    <subcellularLocation>
        <location evidence="1">Endoplasmic reticulum-Golgi intermediate compartment membrane</location>
        <topology evidence="1">Single-pass type I membrane protein</topology>
    </subcellularLocation>
    <subcellularLocation>
        <location evidence="20">Membrane</location>
        <topology evidence="20">Single-pass type I membrane protein</topology>
    </subcellularLocation>
    <subcellularLocation>
        <location evidence="3">Recycling endosome</location>
    </subcellularLocation>
</comment>
<evidence type="ECO:0000256" key="5">
    <source>
        <dbReference type="ARBA" id="ARBA00009644"/>
    </source>
</evidence>
<comment type="caution">
    <text evidence="20">Lacks conserved residue(s) required for the propagation of feature annotation.</text>
</comment>
<evidence type="ECO:0000256" key="6">
    <source>
        <dbReference type="ARBA" id="ARBA00022692"/>
    </source>
</evidence>
<keyword evidence="7 22" id="KW-0732">Signal</keyword>
<evidence type="ECO:0000256" key="4">
    <source>
        <dbReference type="ARBA" id="ARBA00004279"/>
    </source>
</evidence>
<evidence type="ECO:0000256" key="9">
    <source>
        <dbReference type="ARBA" id="ARBA00022989"/>
    </source>
</evidence>
<evidence type="ECO:0000259" key="23">
    <source>
        <dbReference type="Pfam" id="PF01299"/>
    </source>
</evidence>
<evidence type="ECO:0000256" key="13">
    <source>
        <dbReference type="ARBA" id="ARBA00023273"/>
    </source>
</evidence>
<organism evidence="24">
    <name type="scientific">Oppiella nova</name>
    <dbReference type="NCBI Taxonomy" id="334625"/>
    <lineage>
        <taxon>Eukaryota</taxon>
        <taxon>Metazoa</taxon>
        <taxon>Ecdysozoa</taxon>
        <taxon>Arthropoda</taxon>
        <taxon>Chelicerata</taxon>
        <taxon>Arachnida</taxon>
        <taxon>Acari</taxon>
        <taxon>Acariformes</taxon>
        <taxon>Sarcoptiformes</taxon>
        <taxon>Oribatida</taxon>
        <taxon>Brachypylina</taxon>
        <taxon>Oppioidea</taxon>
        <taxon>Oppiidae</taxon>
        <taxon>Oppiella</taxon>
    </lineage>
</organism>
<name>A0A7R9LNS5_9ACAR</name>
<dbReference type="Gene3D" id="2.40.160.110">
    <property type="match status" value="1"/>
</dbReference>
<keyword evidence="6 20" id="KW-0812">Transmembrane</keyword>
<evidence type="ECO:0000313" key="24">
    <source>
        <dbReference type="EMBL" id="CAD7645082.1"/>
    </source>
</evidence>
<keyword evidence="25" id="KW-1185">Reference proteome</keyword>
<dbReference type="AlphaFoldDB" id="A0A7R9LNS5"/>
<comment type="function">
    <text evidence="16">Plays a role in short-term synaptic plasticity in a subset of GABAergic neurons in the brain.</text>
</comment>
<sequence length="324" mass="34736">MSTTSVSLVLLAFALIHNLNVNLVDITVETKTWLKCMCRVNGKDYFQFRERGDLCTAQTAVQQSQTTANPAVNITPSAAPIVSTSAVPANAPKSEPNASPTTTIAPVSTTVTPVTPPPIPKPEQWNGNVTEGNMTCIQAQFAIQVVVKYNDTNGKELEGGFVIPKNATVSGNCVGQTDPLEVMIIKFTNVGNTSATLTLKFNQTEGNKTFYVTDVELSFNLTRELFPDFVDTKLYNTTVKASNPSADLFSVASAHAYTCATQSVQLETLPAGVKEIQIDFTSSKVAAFMDHTKGQWDSGGFSHYTTDIDSRAATALTTSITTSA</sequence>
<feature type="signal peptide" evidence="22">
    <location>
        <begin position="1"/>
        <end position="18"/>
    </location>
</feature>
<evidence type="ECO:0000256" key="7">
    <source>
        <dbReference type="ARBA" id="ARBA00022729"/>
    </source>
</evidence>
<evidence type="ECO:0000256" key="3">
    <source>
        <dbReference type="ARBA" id="ARBA00004172"/>
    </source>
</evidence>
<dbReference type="Pfam" id="PF01299">
    <property type="entry name" value="Lamp2-like_luminal"/>
    <property type="match status" value="1"/>
</dbReference>
<feature type="compositionally biased region" description="Low complexity" evidence="21">
    <location>
        <begin position="98"/>
        <end position="113"/>
    </location>
</feature>
<comment type="similarity">
    <text evidence="5 20">Belongs to the LAMP family.</text>
</comment>
<evidence type="ECO:0000256" key="12">
    <source>
        <dbReference type="ARBA" id="ARBA00023180"/>
    </source>
</evidence>
<evidence type="ECO:0000256" key="8">
    <source>
        <dbReference type="ARBA" id="ARBA00022753"/>
    </source>
</evidence>
<evidence type="ECO:0000256" key="11">
    <source>
        <dbReference type="ARBA" id="ARBA00023136"/>
    </source>
</evidence>
<evidence type="ECO:0000256" key="20">
    <source>
        <dbReference type="PROSITE-ProRule" id="PRU00740"/>
    </source>
</evidence>
<keyword evidence="14" id="KW-0968">Cytoplasmic vesicle</keyword>
<evidence type="ECO:0000256" key="22">
    <source>
        <dbReference type="SAM" id="SignalP"/>
    </source>
</evidence>
<evidence type="ECO:0000256" key="2">
    <source>
        <dbReference type="ARBA" id="ARBA00004158"/>
    </source>
</evidence>
<dbReference type="PROSITE" id="PS51407">
    <property type="entry name" value="LAMP_3"/>
    <property type="match status" value="1"/>
</dbReference>
<dbReference type="PANTHER" id="PTHR11506">
    <property type="entry name" value="LYSOSOME-ASSOCIATED MEMBRANE GLYCOPROTEIN"/>
    <property type="match status" value="1"/>
</dbReference>
<evidence type="ECO:0000313" key="25">
    <source>
        <dbReference type="Proteomes" id="UP000728032"/>
    </source>
</evidence>
<evidence type="ECO:0000256" key="16">
    <source>
        <dbReference type="ARBA" id="ARBA00053950"/>
    </source>
</evidence>
<dbReference type="GO" id="GO:0005886">
    <property type="term" value="C:plasma membrane"/>
    <property type="evidence" value="ECO:0007669"/>
    <property type="project" value="UniProtKB-SubCell"/>
</dbReference>
<dbReference type="EMBL" id="CAJPVJ010001904">
    <property type="protein sequence ID" value="CAG2165480.1"/>
    <property type="molecule type" value="Genomic_DNA"/>
</dbReference>
<keyword evidence="9" id="KW-1133">Transmembrane helix</keyword>
<feature type="domain" description="Lysosome-associated membrane glycoprotein 2-like luminal" evidence="23">
    <location>
        <begin position="126"/>
        <end position="267"/>
    </location>
</feature>
<gene>
    <name evidence="24" type="ORF">ONB1V03_LOCUS5022</name>
</gene>
<dbReference type="InterPro" id="IPR048528">
    <property type="entry name" value="Lamp2-like_luminal"/>
</dbReference>
<proteinExistence type="inferred from homology"/>